<name>A0ABV6DUY9_9BACL</name>
<dbReference type="EMBL" id="JBHLWN010000121">
    <property type="protein sequence ID" value="MFC0216452.1"/>
    <property type="molecule type" value="Genomic_DNA"/>
</dbReference>
<reference evidence="1 2" key="1">
    <citation type="submission" date="2024-09" db="EMBL/GenBank/DDBJ databases">
        <authorList>
            <person name="Sun Q."/>
            <person name="Mori K."/>
        </authorList>
    </citation>
    <scope>NUCLEOTIDE SEQUENCE [LARGE SCALE GENOMIC DNA]</scope>
    <source>
        <strain evidence="1 2">CCM 7759</strain>
    </source>
</reference>
<evidence type="ECO:0000313" key="2">
    <source>
        <dbReference type="Proteomes" id="UP001589776"/>
    </source>
</evidence>
<dbReference type="InterPro" id="IPR008792">
    <property type="entry name" value="PQQD"/>
</dbReference>
<evidence type="ECO:0000313" key="1">
    <source>
        <dbReference type="EMBL" id="MFC0216452.1"/>
    </source>
</evidence>
<proteinExistence type="predicted"/>
<dbReference type="NCBIfam" id="NF033536">
    <property type="entry name" value="lasso_PqqD_Bac"/>
    <property type="match status" value="1"/>
</dbReference>
<dbReference type="Gene3D" id="1.10.10.1150">
    <property type="entry name" value="Coenzyme PQQ synthesis protein D (PqqD)"/>
    <property type="match status" value="1"/>
</dbReference>
<gene>
    <name evidence="1" type="ORF">ACFFK0_29065</name>
</gene>
<organism evidence="1 2">
    <name type="scientific">Paenibacillus chartarius</name>
    <dbReference type="NCBI Taxonomy" id="747481"/>
    <lineage>
        <taxon>Bacteria</taxon>
        <taxon>Bacillati</taxon>
        <taxon>Bacillota</taxon>
        <taxon>Bacilli</taxon>
        <taxon>Bacillales</taxon>
        <taxon>Paenibacillaceae</taxon>
        <taxon>Paenibacillus</taxon>
    </lineage>
</organism>
<sequence length="97" mass="10708">MSNTITITLQDTVRQSGGTVVSDMDGEKVMLSIENGKYYNLGDIGGDIWALMEQSATVRSMLDTLLDKYNVDPAECEAHLLAFLRQLLQEGLIRVGE</sequence>
<accession>A0ABV6DUY9</accession>
<comment type="caution">
    <text evidence="1">The sequence shown here is derived from an EMBL/GenBank/DDBJ whole genome shotgun (WGS) entry which is preliminary data.</text>
</comment>
<keyword evidence="2" id="KW-1185">Reference proteome</keyword>
<dbReference type="RefSeq" id="WP_377474652.1">
    <property type="nucleotide sequence ID" value="NZ_JBHLWN010000121.1"/>
</dbReference>
<dbReference type="Proteomes" id="UP001589776">
    <property type="component" value="Unassembled WGS sequence"/>
</dbReference>
<protein>
    <submittedName>
        <fullName evidence="1">Lasso peptide biosynthesis PqqD family chaperone</fullName>
    </submittedName>
</protein>
<dbReference type="InterPro" id="IPR041881">
    <property type="entry name" value="PqqD_sf"/>
</dbReference>
<dbReference type="Pfam" id="PF05402">
    <property type="entry name" value="PqqD"/>
    <property type="match status" value="1"/>
</dbReference>